<dbReference type="NCBIfam" id="TIGR01489">
    <property type="entry name" value="DKMTPPase-SF"/>
    <property type="match status" value="1"/>
</dbReference>
<dbReference type="AlphaFoldDB" id="A0A7X2M0L4"/>
<comment type="caution">
    <text evidence="6">The sequence shown here is derived from an EMBL/GenBank/DDBJ whole genome shotgun (WGS) entry which is preliminary data.</text>
</comment>
<protein>
    <recommendedName>
        <fullName evidence="4 5">2-hydroxy-3-keto-5-methylthiopentenyl-1-phosphate phosphatase</fullName>
        <shortName evidence="4">HK-MTPenyl-1-P phosphatase</shortName>
        <ecNumber evidence="4 5">3.1.3.87</ecNumber>
    </recommendedName>
</protein>
<dbReference type="NCBIfam" id="TIGR03333">
    <property type="entry name" value="salvage_mtnX"/>
    <property type="match status" value="1"/>
</dbReference>
<dbReference type="NCBIfam" id="NF007103">
    <property type="entry name" value="PRK09552.1"/>
    <property type="match status" value="1"/>
</dbReference>
<proteinExistence type="inferred from homology"/>
<dbReference type="CDD" id="cd07524">
    <property type="entry name" value="HAD_Pase"/>
    <property type="match status" value="1"/>
</dbReference>
<evidence type="ECO:0000313" key="6">
    <source>
        <dbReference type="EMBL" id="MRX73312.1"/>
    </source>
</evidence>
<dbReference type="EC" id="3.1.3.87" evidence="4 5"/>
<dbReference type="InterPro" id="IPR006384">
    <property type="entry name" value="HAD_hydro_PyrdxlP_Pase-like"/>
</dbReference>
<dbReference type="NCBIfam" id="TIGR01488">
    <property type="entry name" value="HAD-SF-IB"/>
    <property type="match status" value="1"/>
</dbReference>
<evidence type="ECO:0000256" key="5">
    <source>
        <dbReference type="NCBIfam" id="TIGR03333"/>
    </source>
</evidence>
<dbReference type="OrthoDB" id="9804940at2"/>
<dbReference type="Gene3D" id="3.40.50.1000">
    <property type="entry name" value="HAD superfamily/HAD-like"/>
    <property type="match status" value="1"/>
</dbReference>
<sequence>MSRKTAIICDFDGTITNSDNIIAIMKKFAPPQWEKLKDEVLSEEISIREGVGEMFSLLSSSQKQEITNYILKHAAIREGFAEFAAFAKNSDYPLYIVSGGIDFFVEPLLEGLVDPDSIFCNSADFSESAITILWPHECDHLCENDCGCCKPSVVRKLALEDYRKIVIGDSITDLQAAKLADLVIARDLLLQKSKEYNLNYKEFSDFHDVISILKKLEEVTV</sequence>
<dbReference type="Pfam" id="PF12710">
    <property type="entry name" value="HAD"/>
    <property type="match status" value="1"/>
</dbReference>
<dbReference type="GO" id="GO:0043716">
    <property type="term" value="F:2-hydroxy-3-keto-5-methylthiopentenyl-1-phosphate phosphatase activity"/>
    <property type="evidence" value="ECO:0007669"/>
    <property type="project" value="UniProtKB-UniRule"/>
</dbReference>
<dbReference type="Proteomes" id="UP000448867">
    <property type="component" value="Unassembled WGS sequence"/>
</dbReference>
<comment type="function">
    <text evidence="4">Dephosphorylates 2-hydroxy-3-keto-5-methylthiopentenyl-1-phosphate (HK-MTPenyl-1-P) yielding 1,2-dihydroxy-3-keto-5-methylthiopentene (DHK-MTPene).</text>
</comment>
<evidence type="ECO:0000256" key="2">
    <source>
        <dbReference type="ARBA" id="ARBA00022801"/>
    </source>
</evidence>
<accession>A0A7X2M0L4</accession>
<keyword evidence="3 4" id="KW-0486">Methionine biosynthesis</keyword>
<dbReference type="InterPro" id="IPR050849">
    <property type="entry name" value="HAD-like_hydrolase_phosphatase"/>
</dbReference>
<name>A0A7X2M0L4_9BACI</name>
<dbReference type="RefSeq" id="WP_154308778.1">
    <property type="nucleotide sequence ID" value="NZ_WKKI01000031.1"/>
</dbReference>
<reference evidence="6 7" key="1">
    <citation type="submission" date="2019-11" db="EMBL/GenBank/DDBJ databases">
        <title>Bacillus lacus genome.</title>
        <authorList>
            <person name="Allen C.J."/>
            <person name="Newman J.D."/>
        </authorList>
    </citation>
    <scope>NUCLEOTIDE SEQUENCE [LARGE SCALE GENOMIC DNA]</scope>
    <source>
        <strain evidence="6 7">KCTC 33946</strain>
    </source>
</reference>
<gene>
    <name evidence="4" type="primary">mtnX</name>
    <name evidence="6" type="ORF">GJU40_14280</name>
</gene>
<dbReference type="EMBL" id="WKKI01000031">
    <property type="protein sequence ID" value="MRX73312.1"/>
    <property type="molecule type" value="Genomic_DNA"/>
</dbReference>
<keyword evidence="7" id="KW-1185">Reference proteome</keyword>
<evidence type="ECO:0000256" key="1">
    <source>
        <dbReference type="ARBA" id="ARBA00022605"/>
    </source>
</evidence>
<dbReference type="InterPro" id="IPR023214">
    <property type="entry name" value="HAD_sf"/>
</dbReference>
<dbReference type="SUPFAM" id="SSF56784">
    <property type="entry name" value="HAD-like"/>
    <property type="match status" value="1"/>
</dbReference>
<organism evidence="6 7">
    <name type="scientific">Metabacillus lacus</name>
    <dbReference type="NCBI Taxonomy" id="1983721"/>
    <lineage>
        <taxon>Bacteria</taxon>
        <taxon>Bacillati</taxon>
        <taxon>Bacillota</taxon>
        <taxon>Bacilli</taxon>
        <taxon>Bacillales</taxon>
        <taxon>Bacillaceae</taxon>
        <taxon>Metabacillus</taxon>
    </lineage>
</organism>
<dbReference type="GO" id="GO:0019509">
    <property type="term" value="P:L-methionine salvage from methylthioadenosine"/>
    <property type="evidence" value="ECO:0007669"/>
    <property type="project" value="UniProtKB-UniRule"/>
</dbReference>
<dbReference type="PANTHER" id="PTHR28181:SF2">
    <property type="entry name" value="PHOSPHORIC MONOESTER HYDROLASE"/>
    <property type="match status" value="1"/>
</dbReference>
<dbReference type="UniPathway" id="UPA00904">
    <property type="reaction ID" value="UER00877"/>
</dbReference>
<dbReference type="PANTHER" id="PTHR28181">
    <property type="entry name" value="UPF0655 PROTEIN YCR015C"/>
    <property type="match status" value="1"/>
</dbReference>
<dbReference type="Gene3D" id="3.90.1470.20">
    <property type="match status" value="1"/>
</dbReference>
<keyword evidence="2 4" id="KW-0378">Hydrolase</keyword>
<dbReference type="HAMAP" id="MF_01680">
    <property type="entry name" value="Salvage_MtnX"/>
    <property type="match status" value="1"/>
</dbReference>
<evidence type="ECO:0000256" key="3">
    <source>
        <dbReference type="ARBA" id="ARBA00023167"/>
    </source>
</evidence>
<comment type="similarity">
    <text evidence="4">Belongs to the HAD-like hydrolase superfamily. MtnX family.</text>
</comment>
<keyword evidence="1 4" id="KW-0028">Amino-acid biosynthesis</keyword>
<evidence type="ECO:0000256" key="4">
    <source>
        <dbReference type="HAMAP-Rule" id="MF_01680"/>
    </source>
</evidence>
<comment type="pathway">
    <text evidence="4">Amino-acid biosynthesis; L-methionine biosynthesis via salvage pathway; L-methionine from S-methyl-5-thio-alpha-D-ribose 1-phosphate: step 4/6.</text>
</comment>
<dbReference type="InterPro" id="IPR017718">
    <property type="entry name" value="HAD-SF_hydro_IB_MtnX"/>
</dbReference>
<dbReference type="InterPro" id="IPR036412">
    <property type="entry name" value="HAD-like_sf"/>
</dbReference>
<comment type="catalytic activity">
    <reaction evidence="4">
        <text>2-hydroxy-5-methylsulfanyl-3-oxopent-1-enyl phosphate + H2O = 1,2-dihydroxy-5-(methylsulfanyl)pent-1-en-3-one + phosphate</text>
        <dbReference type="Rhea" id="RHEA:14481"/>
        <dbReference type="ChEBI" id="CHEBI:15377"/>
        <dbReference type="ChEBI" id="CHEBI:43474"/>
        <dbReference type="ChEBI" id="CHEBI:49252"/>
        <dbReference type="ChEBI" id="CHEBI:59505"/>
        <dbReference type="EC" id="3.1.3.87"/>
    </reaction>
</comment>
<evidence type="ECO:0000313" key="7">
    <source>
        <dbReference type="Proteomes" id="UP000448867"/>
    </source>
</evidence>